<protein>
    <recommendedName>
        <fullName evidence="4">YbjN domain-containing protein</fullName>
    </recommendedName>
</protein>
<evidence type="ECO:0000256" key="1">
    <source>
        <dbReference type="SAM" id="MobiDB-lite"/>
    </source>
</evidence>
<dbReference type="Proteomes" id="UP000501130">
    <property type="component" value="Chromosome"/>
</dbReference>
<evidence type="ECO:0008006" key="4">
    <source>
        <dbReference type="Google" id="ProtNLM"/>
    </source>
</evidence>
<feature type="region of interest" description="Disordered" evidence="1">
    <location>
        <begin position="1"/>
        <end position="36"/>
    </location>
</feature>
<accession>A0ABX6N5N1</accession>
<reference evidence="2 3" key="1">
    <citation type="submission" date="2020-05" db="EMBL/GenBank/DDBJ databases">
        <title>Compete genome of Limnobacter sp. SAORIC-580.</title>
        <authorList>
            <person name="Song J."/>
            <person name="Cho J.-C."/>
        </authorList>
    </citation>
    <scope>NUCLEOTIDE SEQUENCE [LARGE SCALE GENOMIC DNA]</scope>
    <source>
        <strain evidence="2 3">SAORIC-580</strain>
    </source>
</reference>
<evidence type="ECO:0000313" key="3">
    <source>
        <dbReference type="Proteomes" id="UP000501130"/>
    </source>
</evidence>
<keyword evidence="3" id="KW-1185">Reference proteome</keyword>
<gene>
    <name evidence="2" type="ORF">HKT17_08225</name>
</gene>
<name>A0ABX6N5N1_9BURK</name>
<evidence type="ECO:0000313" key="2">
    <source>
        <dbReference type="EMBL" id="QJR29699.1"/>
    </source>
</evidence>
<sequence length="179" mass="19951">MNKNNMPRSPLGSQSQTFKAQGSQGPKSERPAAARMESGFSMEEANLLHEAISLAGMRWFDGLGVIMAKKEQFELSFRAGESQNARWVVMAFPLYNMNEPSSAEICLHFLAEAHAMVHVLDFQYQVGINMETENLEFLMQLPLQGVTGAQMANLIQVFFDALANSVMQELTEILDGMNQ</sequence>
<dbReference type="RefSeq" id="WP_146106699.1">
    <property type="nucleotide sequence ID" value="NZ_CP053084.1"/>
</dbReference>
<feature type="compositionally biased region" description="Polar residues" evidence="1">
    <location>
        <begin position="1"/>
        <end position="26"/>
    </location>
</feature>
<organism evidence="2 3">
    <name type="scientific">Limnobacter profundi</name>
    <dbReference type="NCBI Taxonomy" id="2732163"/>
    <lineage>
        <taxon>Bacteria</taxon>
        <taxon>Pseudomonadati</taxon>
        <taxon>Pseudomonadota</taxon>
        <taxon>Betaproteobacteria</taxon>
        <taxon>Burkholderiales</taxon>
        <taxon>Burkholderiaceae</taxon>
        <taxon>Limnobacter</taxon>
    </lineage>
</organism>
<dbReference type="EMBL" id="CP053084">
    <property type="protein sequence ID" value="QJR29699.1"/>
    <property type="molecule type" value="Genomic_DNA"/>
</dbReference>
<proteinExistence type="predicted"/>